<keyword evidence="2" id="KW-0812">Transmembrane</keyword>
<keyword evidence="4" id="KW-1185">Reference proteome</keyword>
<accession>A0A4Y7JFR5</accession>
<dbReference type="PANTHER" id="PTHR34781">
    <property type="entry name" value="TRANSMEMBRANE PROTEIN"/>
    <property type="match status" value="1"/>
</dbReference>
<dbReference type="EMBL" id="CM010718">
    <property type="protein sequence ID" value="RZC59366.1"/>
    <property type="molecule type" value="Genomic_DNA"/>
</dbReference>
<dbReference type="Gramene" id="RZC59366">
    <property type="protein sequence ID" value="RZC59366"/>
    <property type="gene ID" value="C5167_006668"/>
</dbReference>
<proteinExistence type="predicted"/>
<organism evidence="3 4">
    <name type="scientific">Papaver somniferum</name>
    <name type="common">Opium poppy</name>
    <dbReference type="NCBI Taxonomy" id="3469"/>
    <lineage>
        <taxon>Eukaryota</taxon>
        <taxon>Viridiplantae</taxon>
        <taxon>Streptophyta</taxon>
        <taxon>Embryophyta</taxon>
        <taxon>Tracheophyta</taxon>
        <taxon>Spermatophyta</taxon>
        <taxon>Magnoliopsida</taxon>
        <taxon>Ranunculales</taxon>
        <taxon>Papaveraceae</taxon>
        <taxon>Papaveroideae</taxon>
        <taxon>Papaver</taxon>
    </lineage>
</organism>
<dbReference type="AlphaFoldDB" id="A0A4Y7JFR5"/>
<feature type="compositionally biased region" description="Low complexity" evidence="1">
    <location>
        <begin position="32"/>
        <end position="60"/>
    </location>
</feature>
<keyword evidence="2" id="KW-1133">Transmembrane helix</keyword>
<sequence>MMRGGQDQNSKVFHELCGLVQSILRSPHLIPSTSSSSNGISTTTSRRTTTISSPSNSTTTSISTAQVSPAGFASLLLGVSLALMLCGSVTFVIGVILMPWVLGLVMVLYFAGIVSNLSGLGRALLYPVMTTPVSPVPPPSRKEISGEGFRHSLLGIFPVIPF</sequence>
<dbReference type="PANTHER" id="PTHR34781:SF2">
    <property type="entry name" value="TRANSMEMBRANE PROTEIN"/>
    <property type="match status" value="1"/>
</dbReference>
<gene>
    <name evidence="3" type="ORF">C5167_006668</name>
</gene>
<feature type="transmembrane region" description="Helical" evidence="2">
    <location>
        <begin position="75"/>
        <end position="98"/>
    </location>
</feature>
<evidence type="ECO:0000256" key="2">
    <source>
        <dbReference type="SAM" id="Phobius"/>
    </source>
</evidence>
<protein>
    <recommendedName>
        <fullName evidence="5">Transmembrane protein</fullName>
    </recommendedName>
</protein>
<keyword evidence="2" id="KW-0472">Membrane</keyword>
<name>A0A4Y7JFR5_PAPSO</name>
<evidence type="ECO:0000256" key="1">
    <source>
        <dbReference type="SAM" id="MobiDB-lite"/>
    </source>
</evidence>
<dbReference type="Proteomes" id="UP000316621">
    <property type="component" value="Chromosome 4"/>
</dbReference>
<evidence type="ECO:0008006" key="5">
    <source>
        <dbReference type="Google" id="ProtNLM"/>
    </source>
</evidence>
<reference evidence="3 4" key="1">
    <citation type="journal article" date="2018" name="Science">
        <title>The opium poppy genome and morphinan production.</title>
        <authorList>
            <person name="Guo L."/>
            <person name="Winzer T."/>
            <person name="Yang X."/>
            <person name="Li Y."/>
            <person name="Ning Z."/>
            <person name="He Z."/>
            <person name="Teodor R."/>
            <person name="Lu Y."/>
            <person name="Bowser T.A."/>
            <person name="Graham I.A."/>
            <person name="Ye K."/>
        </authorList>
    </citation>
    <scope>NUCLEOTIDE SEQUENCE [LARGE SCALE GENOMIC DNA]</scope>
    <source>
        <strain evidence="4">cv. HN1</strain>
        <tissue evidence="3">Leaves</tissue>
    </source>
</reference>
<feature type="region of interest" description="Disordered" evidence="1">
    <location>
        <begin position="30"/>
        <end position="60"/>
    </location>
</feature>
<evidence type="ECO:0000313" key="4">
    <source>
        <dbReference type="Proteomes" id="UP000316621"/>
    </source>
</evidence>
<dbReference type="OMA" id="PGCSYER"/>
<feature type="transmembrane region" description="Helical" evidence="2">
    <location>
        <begin position="104"/>
        <end position="125"/>
    </location>
</feature>
<evidence type="ECO:0000313" key="3">
    <source>
        <dbReference type="EMBL" id="RZC59366.1"/>
    </source>
</evidence>